<dbReference type="Proteomes" id="UP000559027">
    <property type="component" value="Unassembled WGS sequence"/>
</dbReference>
<dbReference type="AlphaFoldDB" id="A0A8H5FQ79"/>
<accession>A0A8H5FQ79</accession>
<sequence>MSSSTLFSSTQNNIYRVINALFEAPVGISATEASGTGLPIVGTLYDLAASQRFTVYFTHDNRVTFFIDEYPVVVSRDHTLRASTNSSEKIAEFTVEFVSEQNFRRLYKIASVDVPGTVWTLNFSAAEPGNKASPYFS</sequence>
<protein>
    <submittedName>
        <fullName evidence="1">Uncharacterized protein</fullName>
    </submittedName>
</protein>
<organism evidence="1 2">
    <name type="scientific">Leucocoprinus leucothites</name>
    <dbReference type="NCBI Taxonomy" id="201217"/>
    <lineage>
        <taxon>Eukaryota</taxon>
        <taxon>Fungi</taxon>
        <taxon>Dikarya</taxon>
        <taxon>Basidiomycota</taxon>
        <taxon>Agaricomycotina</taxon>
        <taxon>Agaricomycetes</taxon>
        <taxon>Agaricomycetidae</taxon>
        <taxon>Agaricales</taxon>
        <taxon>Agaricineae</taxon>
        <taxon>Agaricaceae</taxon>
        <taxon>Leucocoprinus</taxon>
    </lineage>
</organism>
<proteinExistence type="predicted"/>
<reference evidence="1 2" key="1">
    <citation type="journal article" date="2020" name="ISME J.">
        <title>Uncovering the hidden diversity of litter-decomposition mechanisms in mushroom-forming fungi.</title>
        <authorList>
            <person name="Floudas D."/>
            <person name="Bentzer J."/>
            <person name="Ahren D."/>
            <person name="Johansson T."/>
            <person name="Persson P."/>
            <person name="Tunlid A."/>
        </authorList>
    </citation>
    <scope>NUCLEOTIDE SEQUENCE [LARGE SCALE GENOMIC DNA]</scope>
    <source>
        <strain evidence="1 2">CBS 146.42</strain>
    </source>
</reference>
<gene>
    <name evidence="1" type="ORF">D9756_011084</name>
</gene>
<keyword evidence="2" id="KW-1185">Reference proteome</keyword>
<evidence type="ECO:0000313" key="1">
    <source>
        <dbReference type="EMBL" id="KAF5344817.1"/>
    </source>
</evidence>
<evidence type="ECO:0000313" key="2">
    <source>
        <dbReference type="Proteomes" id="UP000559027"/>
    </source>
</evidence>
<comment type="caution">
    <text evidence="1">The sequence shown here is derived from an EMBL/GenBank/DDBJ whole genome shotgun (WGS) entry which is preliminary data.</text>
</comment>
<name>A0A8H5FQ79_9AGAR</name>
<dbReference type="EMBL" id="JAACJO010000056">
    <property type="protein sequence ID" value="KAF5344817.1"/>
    <property type="molecule type" value="Genomic_DNA"/>
</dbReference>